<evidence type="ECO:0000256" key="1">
    <source>
        <dbReference type="ARBA" id="ARBA00004651"/>
    </source>
</evidence>
<dbReference type="Proteomes" id="UP000182360">
    <property type="component" value="Unassembled WGS sequence"/>
</dbReference>
<dbReference type="InterPro" id="IPR051449">
    <property type="entry name" value="ABC-2_transporter_component"/>
</dbReference>
<keyword evidence="2" id="KW-1003">Cell membrane</keyword>
<protein>
    <submittedName>
        <fullName evidence="7">ABC-2 type transport system permease protein</fullName>
    </submittedName>
</protein>
<gene>
    <name evidence="7" type="ORF">SAMN04487977_10785</name>
</gene>
<keyword evidence="5 6" id="KW-0472">Membrane</keyword>
<feature type="transmembrane region" description="Helical" evidence="6">
    <location>
        <begin position="221"/>
        <end position="238"/>
    </location>
</feature>
<evidence type="ECO:0000256" key="3">
    <source>
        <dbReference type="ARBA" id="ARBA00022692"/>
    </source>
</evidence>
<keyword evidence="8" id="KW-1185">Reference proteome</keyword>
<keyword evidence="4 6" id="KW-1133">Transmembrane helix</keyword>
<evidence type="ECO:0000256" key="5">
    <source>
        <dbReference type="ARBA" id="ARBA00023136"/>
    </source>
</evidence>
<reference evidence="7 8" key="1">
    <citation type="submission" date="2016-10" db="EMBL/GenBank/DDBJ databases">
        <authorList>
            <person name="de Groot N.N."/>
        </authorList>
    </citation>
    <scope>NUCLEOTIDE SEQUENCE [LARGE SCALE GENOMIC DNA]</scope>
    <source>
        <strain evidence="7 8">B25</strain>
    </source>
</reference>
<feature type="transmembrane region" description="Helical" evidence="6">
    <location>
        <begin position="102"/>
        <end position="126"/>
    </location>
</feature>
<comment type="subcellular location">
    <subcellularLocation>
        <location evidence="1">Cell membrane</location>
        <topology evidence="1">Multi-pass membrane protein</topology>
    </subcellularLocation>
</comment>
<evidence type="ECO:0000256" key="2">
    <source>
        <dbReference type="ARBA" id="ARBA00022475"/>
    </source>
</evidence>
<dbReference type="RefSeq" id="WP_083379851.1">
    <property type="nucleotide sequence ID" value="NZ_AP025286.1"/>
</dbReference>
<dbReference type="STRING" id="163.SAMN04487775_101517"/>
<dbReference type="PANTHER" id="PTHR30294:SF29">
    <property type="entry name" value="MULTIDRUG ABC TRANSPORTER PERMEASE YBHS-RELATED"/>
    <property type="match status" value="1"/>
</dbReference>
<evidence type="ECO:0000313" key="7">
    <source>
        <dbReference type="EMBL" id="SEQ63854.1"/>
    </source>
</evidence>
<evidence type="ECO:0000256" key="4">
    <source>
        <dbReference type="ARBA" id="ARBA00022989"/>
    </source>
</evidence>
<feature type="transmembrane region" description="Helical" evidence="6">
    <location>
        <begin position="171"/>
        <end position="201"/>
    </location>
</feature>
<accession>A0A1H9HNE3</accession>
<sequence>MSDNKSAKKQCPAIIIMKRELKAYFTSPVAYIVTALFLIVTGILFYSVFFLYNRAELRQYFSLLPVLLSLFIPALTMRIFAEERRVGSIETLMTLPVTELDVVAGKYLASFLSTLIMLAPTLFYILPTVIFGSPDFGPIVGGYIGAIFLCACFTAIGVFSTSVTKNQIIAFFTAMIICMALTMIDTFLIFLPSQIVSFFSYLSASGHFTSISRGIFDTRDLIYFVSLTALFFTATVKVQQNAKN</sequence>
<dbReference type="OrthoDB" id="9794512at2"/>
<dbReference type="InterPro" id="IPR025699">
    <property type="entry name" value="ABC2_memb-like"/>
</dbReference>
<dbReference type="GO" id="GO:0005886">
    <property type="term" value="C:plasma membrane"/>
    <property type="evidence" value="ECO:0007669"/>
    <property type="project" value="UniProtKB-SubCell"/>
</dbReference>
<keyword evidence="3 6" id="KW-0812">Transmembrane</keyword>
<feature type="transmembrane region" description="Helical" evidence="6">
    <location>
        <begin position="60"/>
        <end position="81"/>
    </location>
</feature>
<dbReference type="AlphaFoldDB" id="A0A1H9HNE3"/>
<feature type="transmembrane region" description="Helical" evidence="6">
    <location>
        <begin position="138"/>
        <end position="159"/>
    </location>
</feature>
<organism evidence="7 8">
    <name type="scientific">Treponema bryantii</name>
    <dbReference type="NCBI Taxonomy" id="163"/>
    <lineage>
        <taxon>Bacteria</taxon>
        <taxon>Pseudomonadati</taxon>
        <taxon>Spirochaetota</taxon>
        <taxon>Spirochaetia</taxon>
        <taxon>Spirochaetales</taxon>
        <taxon>Treponemataceae</taxon>
        <taxon>Treponema</taxon>
    </lineage>
</organism>
<evidence type="ECO:0000256" key="6">
    <source>
        <dbReference type="SAM" id="Phobius"/>
    </source>
</evidence>
<dbReference type="GO" id="GO:0140359">
    <property type="term" value="F:ABC-type transporter activity"/>
    <property type="evidence" value="ECO:0007669"/>
    <property type="project" value="InterPro"/>
</dbReference>
<dbReference type="PANTHER" id="PTHR30294">
    <property type="entry name" value="MEMBRANE COMPONENT OF ABC TRANSPORTER YHHJ-RELATED"/>
    <property type="match status" value="1"/>
</dbReference>
<feature type="transmembrane region" description="Helical" evidence="6">
    <location>
        <begin position="21"/>
        <end position="48"/>
    </location>
</feature>
<dbReference type="Pfam" id="PF13346">
    <property type="entry name" value="ABC2_membrane_5"/>
    <property type="match status" value="1"/>
</dbReference>
<dbReference type="EMBL" id="FOFU01000007">
    <property type="protein sequence ID" value="SEQ63854.1"/>
    <property type="molecule type" value="Genomic_DNA"/>
</dbReference>
<name>A0A1H9HNE3_9SPIR</name>
<proteinExistence type="predicted"/>
<evidence type="ECO:0000313" key="8">
    <source>
        <dbReference type="Proteomes" id="UP000182360"/>
    </source>
</evidence>